<protein>
    <submittedName>
        <fullName evidence="2">Uncharacterized protein</fullName>
    </submittedName>
</protein>
<evidence type="ECO:0000256" key="1">
    <source>
        <dbReference type="SAM" id="MobiDB-lite"/>
    </source>
</evidence>
<proteinExistence type="predicted"/>
<keyword evidence="3" id="KW-1185">Reference proteome</keyword>
<gene>
    <name evidence="2" type="ORF">KSB_00120</name>
</gene>
<comment type="caution">
    <text evidence="2">The sequence shown here is derived from an EMBL/GenBank/DDBJ whole genome shotgun (WGS) entry which is preliminary data.</text>
</comment>
<dbReference type="EMBL" id="BNJG01000001">
    <property type="protein sequence ID" value="GHO51537.1"/>
    <property type="molecule type" value="Genomic_DNA"/>
</dbReference>
<dbReference type="Proteomes" id="UP000654345">
    <property type="component" value="Unassembled WGS sequence"/>
</dbReference>
<dbReference type="RefSeq" id="WP_201368535.1">
    <property type="nucleotide sequence ID" value="NZ_BNJG01000001.1"/>
</dbReference>
<name>A0ABQ3UGH2_9CHLR</name>
<feature type="compositionally biased region" description="Polar residues" evidence="1">
    <location>
        <begin position="58"/>
        <end position="70"/>
    </location>
</feature>
<organism evidence="2 3">
    <name type="scientific">Ktedonobacter robiniae</name>
    <dbReference type="NCBI Taxonomy" id="2778365"/>
    <lineage>
        <taxon>Bacteria</taxon>
        <taxon>Bacillati</taxon>
        <taxon>Chloroflexota</taxon>
        <taxon>Ktedonobacteria</taxon>
        <taxon>Ktedonobacterales</taxon>
        <taxon>Ktedonobacteraceae</taxon>
        <taxon>Ktedonobacter</taxon>
    </lineage>
</organism>
<feature type="region of interest" description="Disordered" evidence="1">
    <location>
        <begin position="51"/>
        <end position="70"/>
    </location>
</feature>
<evidence type="ECO:0000313" key="2">
    <source>
        <dbReference type="EMBL" id="GHO51537.1"/>
    </source>
</evidence>
<accession>A0ABQ3UGH2</accession>
<reference evidence="2 3" key="1">
    <citation type="journal article" date="2021" name="Int. J. Syst. Evol. Microbiol.">
        <title>Reticulibacter mediterranei gen. nov., sp. nov., within the new family Reticulibacteraceae fam. nov., and Ktedonospora formicarum gen. nov., sp. nov., Ktedonobacter robiniae sp. nov., Dictyobacter formicarum sp. nov. and Dictyobacter arantiisoli sp. nov., belonging to the class Ktedonobacteria.</title>
        <authorList>
            <person name="Yabe S."/>
            <person name="Zheng Y."/>
            <person name="Wang C.M."/>
            <person name="Sakai Y."/>
            <person name="Abe K."/>
            <person name="Yokota A."/>
            <person name="Donadio S."/>
            <person name="Cavaletti L."/>
            <person name="Monciardini P."/>
        </authorList>
    </citation>
    <scope>NUCLEOTIDE SEQUENCE [LARGE SCALE GENOMIC DNA]</scope>
    <source>
        <strain evidence="2 3">SOSP1-30</strain>
    </source>
</reference>
<evidence type="ECO:0000313" key="3">
    <source>
        <dbReference type="Proteomes" id="UP000654345"/>
    </source>
</evidence>
<sequence>MEAIIGRYRAQVQEQGVTLRHISGIAFDISAQEALGLLDLLSAYRETLQQIQEQQAQGPTDSSSDPDASL</sequence>